<comment type="similarity">
    <text evidence="1">Belongs to the peptidase S13 family.</text>
</comment>
<evidence type="ECO:0000256" key="2">
    <source>
        <dbReference type="ARBA" id="ARBA00022801"/>
    </source>
</evidence>
<reference evidence="4 5" key="1">
    <citation type="submission" date="2014-12" db="EMBL/GenBank/DDBJ databases">
        <title>Complete genome sequence of Francisella guanzhouensis strain 08HL01032 isolated from air-conditioning system in China.</title>
        <authorList>
            <person name="Svensson D."/>
            <person name="Ohrman C."/>
            <person name="Backman S."/>
            <person name="Karlsson E."/>
            <person name="Nilsson E."/>
            <person name="Bystrom M."/>
            <person name="Larkeryd A."/>
            <person name="Stenberg P."/>
            <person name="Scholtz H.C."/>
            <person name="Forsman M."/>
            <person name="Sjodin A."/>
        </authorList>
    </citation>
    <scope>NUCLEOTIDE SEQUENCE [LARGE SCALE GENOMIC DNA]</scope>
    <source>
        <strain evidence="4 5">08HL01032</strain>
    </source>
</reference>
<dbReference type="GO" id="GO:0006508">
    <property type="term" value="P:proteolysis"/>
    <property type="evidence" value="ECO:0007669"/>
    <property type="project" value="InterPro"/>
</dbReference>
<sequence>MILNKKFRLFFFIFLTFASFCNIYAATTRSEIQYLVKKYGLTDAKISIAAQYTASGANLYAYGQNRSMKPASNNKVFTMVAALFAIPDNFTFTTTVNYSSKKVKGHVLYGDLYIKFSGNPALTGDQLLSLLKQIKTTKEITQITGDVYLVGNFSGPYIPEGWSKEDSTFCYGAPASSFTINRNCTVIKLAKNPNSLTTRVITLSNASNITIKDTAEYTNLAKPTIISMNDDNILHIRGYLSRAAEKMFKLAIKNPALKTLNTVDDFLNSSGIKHNKVAIAALIPSGNDEQLSISSTTIGYFIDQTLKHSDNLYAETILNTIGLKEKGIGSISVGTSAVQEILYTKLNLDTSALTMYDGSGLSHLDKVTAQFMVDFLTKSFNSSIGKKFYNYLPASGISGTISYRMGDKLLGKVHAKTGTLAGVSTLSGYVLTAKNHYVSFSIMLNDIKASDRYNARRFQDKVVDVFYRYL</sequence>
<dbReference type="AlphaFoldDB" id="A0A0A8EBS5"/>
<keyword evidence="4" id="KW-0121">Carboxypeptidase</keyword>
<dbReference type="Gene3D" id="3.40.710.10">
    <property type="entry name" value="DD-peptidase/beta-lactamase superfamily"/>
    <property type="match status" value="1"/>
</dbReference>
<keyword evidence="5" id="KW-1185">Reference proteome</keyword>
<dbReference type="KEGG" id="fgu:SD28_05830"/>
<dbReference type="GO" id="GO:0000270">
    <property type="term" value="P:peptidoglycan metabolic process"/>
    <property type="evidence" value="ECO:0007669"/>
    <property type="project" value="TreeGrafter"/>
</dbReference>
<dbReference type="GO" id="GO:0004185">
    <property type="term" value="F:serine-type carboxypeptidase activity"/>
    <property type="evidence" value="ECO:0007669"/>
    <property type="project" value="InterPro"/>
</dbReference>
<accession>A0A0A8EBS5</accession>
<evidence type="ECO:0000256" key="3">
    <source>
        <dbReference type="SAM" id="SignalP"/>
    </source>
</evidence>
<dbReference type="InterPro" id="IPR000667">
    <property type="entry name" value="Peptidase_S13"/>
</dbReference>
<dbReference type="HOGENOM" id="CLU_017692_1_1_6"/>
<dbReference type="InterPro" id="IPR012338">
    <property type="entry name" value="Beta-lactam/transpept-like"/>
</dbReference>
<proteinExistence type="inferred from homology"/>
<keyword evidence="3" id="KW-0732">Signal</keyword>
<dbReference type="Pfam" id="PF02113">
    <property type="entry name" value="Peptidase_S13"/>
    <property type="match status" value="1"/>
</dbReference>
<protein>
    <submittedName>
        <fullName evidence="4">D-Ala-D-Ala carboxypeptidase</fullName>
    </submittedName>
</protein>
<name>A0A0A8EBS5_9GAMM</name>
<evidence type="ECO:0000313" key="4">
    <source>
        <dbReference type="EMBL" id="AJC49566.1"/>
    </source>
</evidence>
<organism evidence="4 5">
    <name type="scientific">Allofrancisella guangzhouensis</name>
    <dbReference type="NCBI Taxonomy" id="594679"/>
    <lineage>
        <taxon>Bacteria</taxon>
        <taxon>Pseudomonadati</taxon>
        <taxon>Pseudomonadota</taxon>
        <taxon>Gammaproteobacteria</taxon>
        <taxon>Thiotrichales</taxon>
        <taxon>Francisellaceae</taxon>
        <taxon>Allofrancisella</taxon>
    </lineage>
</organism>
<dbReference type="PANTHER" id="PTHR30023:SF0">
    <property type="entry name" value="PENICILLIN-SENSITIVE CARBOXYPEPTIDASE A"/>
    <property type="match status" value="1"/>
</dbReference>
<dbReference type="PANTHER" id="PTHR30023">
    <property type="entry name" value="D-ALANYL-D-ALANINE CARBOXYPEPTIDASE"/>
    <property type="match status" value="1"/>
</dbReference>
<keyword evidence="4" id="KW-0645">Protease</keyword>
<evidence type="ECO:0000313" key="5">
    <source>
        <dbReference type="Proteomes" id="UP000031104"/>
    </source>
</evidence>
<dbReference type="Gene3D" id="3.50.80.20">
    <property type="entry name" value="D-Ala-D-Ala carboxypeptidase C, peptidase S13"/>
    <property type="match status" value="1"/>
</dbReference>
<dbReference type="Proteomes" id="UP000031104">
    <property type="component" value="Chromosome"/>
</dbReference>
<feature type="chain" id="PRO_5002035256" evidence="3">
    <location>
        <begin position="26"/>
        <end position="470"/>
    </location>
</feature>
<dbReference type="STRING" id="594679.SD28_05830"/>
<dbReference type="MEROPS" id="S13.001"/>
<gene>
    <name evidence="4" type="ORF">SD28_05830</name>
</gene>
<dbReference type="SUPFAM" id="SSF56601">
    <property type="entry name" value="beta-lactamase/transpeptidase-like"/>
    <property type="match status" value="1"/>
</dbReference>
<feature type="signal peptide" evidence="3">
    <location>
        <begin position="1"/>
        <end position="25"/>
    </location>
</feature>
<keyword evidence="2" id="KW-0378">Hydrolase</keyword>
<dbReference type="EMBL" id="CP010427">
    <property type="protein sequence ID" value="AJC49566.1"/>
    <property type="molecule type" value="Genomic_DNA"/>
</dbReference>
<dbReference type="PRINTS" id="PR00922">
    <property type="entry name" value="DADACBPTASE3"/>
</dbReference>
<dbReference type="NCBIfam" id="TIGR00666">
    <property type="entry name" value="PBP4"/>
    <property type="match status" value="1"/>
</dbReference>
<evidence type="ECO:0000256" key="1">
    <source>
        <dbReference type="ARBA" id="ARBA00006096"/>
    </source>
</evidence>